<feature type="region of interest" description="Disordered" evidence="1">
    <location>
        <begin position="54"/>
        <end position="78"/>
    </location>
</feature>
<dbReference type="AlphaFoldDB" id="A0A3N4JAM5"/>
<feature type="compositionally biased region" description="Low complexity" evidence="1">
    <location>
        <begin position="58"/>
        <end position="74"/>
    </location>
</feature>
<accession>A0A3N4JAM5</accession>
<keyword evidence="3" id="KW-1185">Reference proteome</keyword>
<dbReference type="OrthoDB" id="10533816at2759"/>
<sequence>MNDTKEPDPPPESPELLLHPPLLLLQPSLPPPPFHQGQWWFSNKIHTRLTPSQHALLSTRPSPTASHSSSTSSPQPNKCRKLRPWLILSLLPNNKALVICSTTRENRGAAGLSPAQARSFLPIAPTPEFLGRAQVRVVLDERGVFVGRSLVFLEVVRVVCLGVFGGFIGAVGVLGGVEAMEGLERVWKGRREWVEENGGGGGGCDVNGGYTGGGGGGGGRGRGRGRGRGKGRGRGSWRGRGGVSNGSGSGSGSGGSSTCAHKTT</sequence>
<evidence type="ECO:0000313" key="2">
    <source>
        <dbReference type="EMBL" id="RPA93711.1"/>
    </source>
</evidence>
<feature type="compositionally biased region" description="Basic residues" evidence="1">
    <location>
        <begin position="221"/>
        <end position="237"/>
    </location>
</feature>
<dbReference type="EMBL" id="ML120447">
    <property type="protein sequence ID" value="RPA93711.1"/>
    <property type="molecule type" value="Genomic_DNA"/>
</dbReference>
<evidence type="ECO:0000256" key="1">
    <source>
        <dbReference type="SAM" id="MobiDB-lite"/>
    </source>
</evidence>
<feature type="compositionally biased region" description="Gly residues" evidence="1">
    <location>
        <begin position="197"/>
        <end position="220"/>
    </location>
</feature>
<name>A0A3N4JAM5_9PEZI</name>
<organism evidence="2 3">
    <name type="scientific">Choiromyces venosus 120613-1</name>
    <dbReference type="NCBI Taxonomy" id="1336337"/>
    <lineage>
        <taxon>Eukaryota</taxon>
        <taxon>Fungi</taxon>
        <taxon>Dikarya</taxon>
        <taxon>Ascomycota</taxon>
        <taxon>Pezizomycotina</taxon>
        <taxon>Pezizomycetes</taxon>
        <taxon>Pezizales</taxon>
        <taxon>Tuberaceae</taxon>
        <taxon>Choiromyces</taxon>
    </lineage>
</organism>
<dbReference type="Proteomes" id="UP000276215">
    <property type="component" value="Unassembled WGS sequence"/>
</dbReference>
<protein>
    <submittedName>
        <fullName evidence="2">Uncharacterized protein</fullName>
    </submittedName>
</protein>
<evidence type="ECO:0000313" key="3">
    <source>
        <dbReference type="Proteomes" id="UP000276215"/>
    </source>
</evidence>
<feature type="region of interest" description="Disordered" evidence="1">
    <location>
        <begin position="197"/>
        <end position="264"/>
    </location>
</feature>
<gene>
    <name evidence="2" type="ORF">L873DRAFT_1505398</name>
</gene>
<reference evidence="2 3" key="1">
    <citation type="journal article" date="2018" name="Nat. Ecol. Evol.">
        <title>Pezizomycetes genomes reveal the molecular basis of ectomycorrhizal truffle lifestyle.</title>
        <authorList>
            <person name="Murat C."/>
            <person name="Payen T."/>
            <person name="Noel B."/>
            <person name="Kuo A."/>
            <person name="Morin E."/>
            <person name="Chen J."/>
            <person name="Kohler A."/>
            <person name="Krizsan K."/>
            <person name="Balestrini R."/>
            <person name="Da Silva C."/>
            <person name="Montanini B."/>
            <person name="Hainaut M."/>
            <person name="Levati E."/>
            <person name="Barry K.W."/>
            <person name="Belfiori B."/>
            <person name="Cichocki N."/>
            <person name="Clum A."/>
            <person name="Dockter R.B."/>
            <person name="Fauchery L."/>
            <person name="Guy J."/>
            <person name="Iotti M."/>
            <person name="Le Tacon F."/>
            <person name="Lindquist E.A."/>
            <person name="Lipzen A."/>
            <person name="Malagnac F."/>
            <person name="Mello A."/>
            <person name="Molinier V."/>
            <person name="Miyauchi S."/>
            <person name="Poulain J."/>
            <person name="Riccioni C."/>
            <person name="Rubini A."/>
            <person name="Sitrit Y."/>
            <person name="Splivallo R."/>
            <person name="Traeger S."/>
            <person name="Wang M."/>
            <person name="Zifcakova L."/>
            <person name="Wipf D."/>
            <person name="Zambonelli A."/>
            <person name="Paolocci F."/>
            <person name="Nowrousian M."/>
            <person name="Ottonello S."/>
            <person name="Baldrian P."/>
            <person name="Spatafora J.W."/>
            <person name="Henrissat B."/>
            <person name="Nagy L.G."/>
            <person name="Aury J.M."/>
            <person name="Wincker P."/>
            <person name="Grigoriev I.V."/>
            <person name="Bonfante P."/>
            <person name="Martin F.M."/>
        </authorList>
    </citation>
    <scope>NUCLEOTIDE SEQUENCE [LARGE SCALE GENOMIC DNA]</scope>
    <source>
        <strain evidence="2 3">120613-1</strain>
    </source>
</reference>
<feature type="compositionally biased region" description="Gly residues" evidence="1">
    <location>
        <begin position="238"/>
        <end position="255"/>
    </location>
</feature>
<proteinExistence type="predicted"/>